<proteinExistence type="predicted"/>
<dbReference type="PROSITE" id="PS50082">
    <property type="entry name" value="WD_REPEATS_2"/>
    <property type="match status" value="11"/>
</dbReference>
<dbReference type="Pfam" id="PF00931">
    <property type="entry name" value="NB-ARC"/>
    <property type="match status" value="1"/>
</dbReference>
<feature type="repeat" description="WD" evidence="3">
    <location>
        <begin position="643"/>
        <end position="684"/>
    </location>
</feature>
<feature type="repeat" description="WD" evidence="3">
    <location>
        <begin position="946"/>
        <end position="987"/>
    </location>
</feature>
<feature type="repeat" description="WD" evidence="3">
    <location>
        <begin position="1030"/>
        <end position="1071"/>
    </location>
</feature>
<dbReference type="SUPFAM" id="SSF52540">
    <property type="entry name" value="P-loop containing nucleoside triphosphate hydrolases"/>
    <property type="match status" value="1"/>
</dbReference>
<evidence type="ECO:0000313" key="5">
    <source>
        <dbReference type="EMBL" id="MBE9211342.1"/>
    </source>
</evidence>
<dbReference type="InterPro" id="IPR011048">
    <property type="entry name" value="Haem_d1_sf"/>
</dbReference>
<dbReference type="CDD" id="cd00200">
    <property type="entry name" value="WD40"/>
    <property type="match status" value="2"/>
</dbReference>
<protein>
    <recommendedName>
        <fullName evidence="4">NB-ARC domain-containing protein</fullName>
    </recommendedName>
</protein>
<dbReference type="Gene3D" id="2.130.10.10">
    <property type="entry name" value="YVTN repeat-like/Quinoprotein amine dehydrogenase"/>
    <property type="match status" value="5"/>
</dbReference>
<keyword evidence="2" id="KW-0677">Repeat</keyword>
<dbReference type="PRINTS" id="PR00364">
    <property type="entry name" value="DISEASERSIST"/>
</dbReference>
<feature type="repeat" description="WD" evidence="3">
    <location>
        <begin position="559"/>
        <end position="600"/>
    </location>
</feature>
<evidence type="ECO:0000256" key="3">
    <source>
        <dbReference type="PROSITE-ProRule" id="PRU00221"/>
    </source>
</evidence>
<dbReference type="InterPro" id="IPR002182">
    <property type="entry name" value="NB-ARC"/>
</dbReference>
<gene>
    <name evidence="5" type="ORF">IQ247_01170</name>
</gene>
<dbReference type="InterPro" id="IPR020472">
    <property type="entry name" value="WD40_PAC1"/>
</dbReference>
<sequence>MRSLKSSPKGLRQIREARESRELAIDREEWLEEASNFIPPVKNGKNVVPATVSIGTWKRFLRGKPVKPLYFKAFCQVLKLDWEEVVETEDEVESAKNKDESSSISKYDWNAAPDISIFYGRSIERNQLKQWLIKDKCRLVTILAMGGVGKTALAKKLAEEVNGEFDYIIWRSLREAPTVEKIIADVIRFLSQQQEVDLPETLGDKITRLIHYFNTSRCLLILDNGESILQSASTDCDRQGYEGYGELFRNVGESQHQSCLLLTSREQFPEVERLAGESLPMRVWELQGLESGTEILTAKGISGSPEEIKDLVKHYHGNPLALQIVPATIKKLFNGNIRAFLNSGITVFDDIDDLLTQQFQRLSKPEQSLMYWLAIHRQPVWESDLIEDVLGLSPKEVRSALNSLSRRCLIQSTHEGVTLQNVVMEYISEILIRKVIHELESCELDILKTHAIIQASAPDFIRENQTQMLLKPVVEYLCKNQTQKVIERKFRLIVEKLRTEQLETPVGYAGGNLINLLIQLQVNLTGYDFSRLPISQAYLQGVELPQVNFSNCSFDKTVFSQCLSSIFSVTFSPDQKLLATGGMDGQIRLWNVADGTQILAWQAHDDWIRCVAFSPDGKLIASCGNDHTVRIWDSQTTKCLKILRGHTDWVWSVYFVLGKRLIISASSDRTAKVWSLDLGVCVYTFHEPDREVWSFAFSNDGKTLATGGADSVKLWNVWTNQCMKTFDESSTRVRTLVFSPDGKILVGSSDNQSITAWDVKSGKCLGSIKTAPTGAIWAVKFSRNGETVISCGTDKIQLWNLENGEAQMTLHEPYHRIRSLAYSSDQKMIAVGSDDQLVRLWDTQTGKPIRTLQGYSNRIWTVAVSPIPNNVETLYITSPYLASGSDDGKIRLWNAVTGECCKILSGHKSRIRHVAFSPDGKLLASASHDRTIKVWDINTATCLKTLRGHTDWVWSVIFTHDNHTLISASDDHTIRLWDINTERSQILGNLETEWMWAIASHSHGNIIATAGTNQAINLWDIHKGVCLTSLKGHTHRIRAITFNSSGKFLASSSDDFQIKLWEVETQKCLQNFWGHQGEIRALTFIPPSANTPSILVSASDDRTIRLWDTQTGNCIKILTGHQDRIWSVCYSPQLDVLFSCGEDESIKLWDIRAFNCIKTLRIPKPYEGMNMKGTFGLTEAALETLQVLGAVSGTT</sequence>
<name>A0A8J7JY93_9CYAN</name>
<feature type="repeat" description="WD" evidence="3">
    <location>
        <begin position="904"/>
        <end position="945"/>
    </location>
</feature>
<dbReference type="EMBL" id="JADEWL010000002">
    <property type="protein sequence ID" value="MBE9211342.1"/>
    <property type="molecule type" value="Genomic_DNA"/>
</dbReference>
<feature type="repeat" description="WD" evidence="3">
    <location>
        <begin position="1072"/>
        <end position="1117"/>
    </location>
</feature>
<dbReference type="Pfam" id="PF00400">
    <property type="entry name" value="WD40"/>
    <property type="match status" value="14"/>
</dbReference>
<dbReference type="SUPFAM" id="SSF51004">
    <property type="entry name" value="C-terminal (heme d1) domain of cytochrome cd1-nitrite reductase"/>
    <property type="match status" value="1"/>
</dbReference>
<evidence type="ECO:0000313" key="6">
    <source>
        <dbReference type="Proteomes" id="UP000620559"/>
    </source>
</evidence>
<reference evidence="5" key="1">
    <citation type="submission" date="2020-10" db="EMBL/GenBank/DDBJ databases">
        <authorList>
            <person name="Castelo-Branco R."/>
            <person name="Eusebio N."/>
            <person name="Adriana R."/>
            <person name="Vieira A."/>
            <person name="Brugerolle De Fraissinette N."/>
            <person name="Rezende De Castro R."/>
            <person name="Schneider M.P."/>
            <person name="Vasconcelos V."/>
            <person name="Leao P.N."/>
        </authorList>
    </citation>
    <scope>NUCLEOTIDE SEQUENCE</scope>
    <source>
        <strain evidence="5">LEGE 06105</strain>
    </source>
</reference>
<evidence type="ECO:0000256" key="1">
    <source>
        <dbReference type="ARBA" id="ARBA00022574"/>
    </source>
</evidence>
<dbReference type="Gene3D" id="3.40.50.300">
    <property type="entry name" value="P-loop containing nucleotide triphosphate hydrolases"/>
    <property type="match status" value="1"/>
</dbReference>
<dbReference type="Proteomes" id="UP000620559">
    <property type="component" value="Unassembled WGS sequence"/>
</dbReference>
<feature type="domain" description="NB-ARC" evidence="4">
    <location>
        <begin position="126"/>
        <end position="223"/>
    </location>
</feature>
<dbReference type="InterPro" id="IPR027417">
    <property type="entry name" value="P-loop_NTPase"/>
</dbReference>
<dbReference type="PRINTS" id="PR00320">
    <property type="entry name" value="GPROTEINBRPT"/>
</dbReference>
<dbReference type="InterPro" id="IPR015943">
    <property type="entry name" value="WD40/YVTN_repeat-like_dom_sf"/>
</dbReference>
<dbReference type="PROSITE" id="PS00678">
    <property type="entry name" value="WD_REPEATS_1"/>
    <property type="match status" value="7"/>
</dbReference>
<keyword evidence="6" id="KW-1185">Reference proteome</keyword>
<dbReference type="SMART" id="SM00320">
    <property type="entry name" value="WD40"/>
    <property type="match status" value="14"/>
</dbReference>
<feature type="repeat" description="WD" evidence="3">
    <location>
        <begin position="601"/>
        <end position="642"/>
    </location>
</feature>
<dbReference type="PANTHER" id="PTHR19879">
    <property type="entry name" value="TRANSCRIPTION INITIATION FACTOR TFIID"/>
    <property type="match status" value="1"/>
</dbReference>
<dbReference type="RefSeq" id="WP_193916081.1">
    <property type="nucleotide sequence ID" value="NZ_JADEWL010000002.1"/>
</dbReference>
<evidence type="ECO:0000256" key="2">
    <source>
        <dbReference type="ARBA" id="ARBA00022737"/>
    </source>
</evidence>
<dbReference type="GO" id="GO:0043531">
    <property type="term" value="F:ADP binding"/>
    <property type="evidence" value="ECO:0007669"/>
    <property type="project" value="InterPro"/>
</dbReference>
<dbReference type="PROSITE" id="PS50294">
    <property type="entry name" value="WD_REPEATS_REGION"/>
    <property type="match status" value="10"/>
</dbReference>
<feature type="repeat" description="WD" evidence="3">
    <location>
        <begin position="810"/>
        <end position="851"/>
    </location>
</feature>
<comment type="caution">
    <text evidence="5">The sequence shown here is derived from an EMBL/GenBank/DDBJ whole genome shotgun (WGS) entry which is preliminary data.</text>
</comment>
<feature type="repeat" description="WD" evidence="3">
    <location>
        <begin position="726"/>
        <end position="767"/>
    </location>
</feature>
<feature type="repeat" description="WD" evidence="3">
    <location>
        <begin position="1118"/>
        <end position="1159"/>
    </location>
</feature>
<dbReference type="InterPro" id="IPR036322">
    <property type="entry name" value="WD40_repeat_dom_sf"/>
</dbReference>
<evidence type="ECO:0000259" key="4">
    <source>
        <dbReference type="Pfam" id="PF00931"/>
    </source>
</evidence>
<dbReference type="PANTHER" id="PTHR19879:SF9">
    <property type="entry name" value="TRANSCRIPTION INITIATION FACTOR TFIID SUBUNIT 5"/>
    <property type="match status" value="1"/>
</dbReference>
<dbReference type="SUPFAM" id="SSF141571">
    <property type="entry name" value="Pentapeptide repeat-like"/>
    <property type="match status" value="1"/>
</dbReference>
<accession>A0A8J7JY93</accession>
<keyword evidence="1 3" id="KW-0853">WD repeat</keyword>
<feature type="repeat" description="WD" evidence="3">
    <location>
        <begin position="880"/>
        <end position="903"/>
    </location>
</feature>
<dbReference type="SUPFAM" id="SSF50978">
    <property type="entry name" value="WD40 repeat-like"/>
    <property type="match status" value="1"/>
</dbReference>
<organism evidence="5 6">
    <name type="scientific">Plectonema cf. radiosum LEGE 06105</name>
    <dbReference type="NCBI Taxonomy" id="945769"/>
    <lineage>
        <taxon>Bacteria</taxon>
        <taxon>Bacillati</taxon>
        <taxon>Cyanobacteriota</taxon>
        <taxon>Cyanophyceae</taxon>
        <taxon>Oscillatoriophycideae</taxon>
        <taxon>Oscillatoriales</taxon>
        <taxon>Microcoleaceae</taxon>
        <taxon>Plectonema</taxon>
    </lineage>
</organism>
<dbReference type="InterPro" id="IPR001680">
    <property type="entry name" value="WD40_rpt"/>
</dbReference>
<dbReference type="AlphaFoldDB" id="A0A8J7JY93"/>
<dbReference type="InterPro" id="IPR019775">
    <property type="entry name" value="WD40_repeat_CS"/>
</dbReference>